<feature type="transmembrane region" description="Helical" evidence="1">
    <location>
        <begin position="145"/>
        <end position="167"/>
    </location>
</feature>
<feature type="transmembrane region" description="Helical" evidence="1">
    <location>
        <begin position="215"/>
        <end position="240"/>
    </location>
</feature>
<protein>
    <recommendedName>
        <fullName evidence="4">DUF2029 domain-containing protein</fullName>
    </recommendedName>
</protein>
<reference evidence="2 3" key="1">
    <citation type="submission" date="2018-05" db="EMBL/GenBank/DDBJ databases">
        <title>Genetic diversity of glacier-inhabiting Cryobacterium bacteria in China and description of Cryobacterium mengkeensis sp. nov. and Arthrobacter glacialis sp. nov.</title>
        <authorList>
            <person name="Liu Q."/>
            <person name="Xin Y.-H."/>
        </authorList>
    </citation>
    <scope>NUCLEOTIDE SEQUENCE [LARGE SCALE GENOMIC DNA]</scope>
    <source>
        <strain evidence="2 3">B7</strain>
    </source>
</reference>
<accession>A0A2V5IZN7</accession>
<evidence type="ECO:0000313" key="2">
    <source>
        <dbReference type="EMBL" id="PYI39973.1"/>
    </source>
</evidence>
<sequence length="484" mass="51361">MGMQDSQASGSSTRHPIVVPSRSDSLLRAMTEPVGGPLGKHTAPGVVNPGFFTVERVLILMAAVSAFIAVMGKAHCRTVGWTTPDQESTVCWSLIPNSFLDDKIGTLFPFFSQGSPFDQPVLAGWIAGITAWLTASSGDGALRQLAFFDVNAALIAVLWIITVIIAARTAGRRPWDAAIVAASPLLILTAYVSWDFWAVALVSLALYLFARRHVLWAGGVLGVAASAAPYPVVILLVLLLLGIRAGMATQMLEMIAAAAISCLLLLAPVMVQNPPAFPDYLKGLLAAEPSESSIYGGWNIIAAQLGFPSLSLGMTNALSAIFVAALILGVAYVALSSLTPPRVGQLTFVAVAGFVVFNKTTQPWDAMWLLPLVALAMPRWRPVLLWQAAIVTHFIALMLYRSKTLGDIGNQHAIDSPYFVMAAFLAGAASCAMIALVIRDIYSPRHDVVTHGIAADPQGGVFLEGPRDPAGALRDHEISTRGSV</sequence>
<keyword evidence="1" id="KW-0812">Transmembrane</keyword>
<keyword evidence="3" id="KW-1185">Reference proteome</keyword>
<feature type="transmembrane region" description="Helical" evidence="1">
    <location>
        <begin position="317"/>
        <end position="335"/>
    </location>
</feature>
<keyword evidence="1" id="KW-1133">Transmembrane helix</keyword>
<feature type="transmembrane region" description="Helical" evidence="1">
    <location>
        <begin position="252"/>
        <end position="271"/>
    </location>
</feature>
<keyword evidence="1" id="KW-0472">Membrane</keyword>
<feature type="transmembrane region" description="Helical" evidence="1">
    <location>
        <begin position="420"/>
        <end position="438"/>
    </location>
</feature>
<dbReference type="EMBL" id="QJVC01000001">
    <property type="protein sequence ID" value="PYI39973.1"/>
    <property type="molecule type" value="Genomic_DNA"/>
</dbReference>
<evidence type="ECO:0000256" key="1">
    <source>
        <dbReference type="SAM" id="Phobius"/>
    </source>
</evidence>
<dbReference type="Proteomes" id="UP000247980">
    <property type="component" value="Unassembled WGS sequence"/>
</dbReference>
<feature type="transmembrane region" description="Helical" evidence="1">
    <location>
        <begin position="179"/>
        <end position="209"/>
    </location>
</feature>
<gene>
    <name evidence="2" type="ORF">CVS30_00050</name>
</gene>
<comment type="caution">
    <text evidence="2">The sequence shown here is derived from an EMBL/GenBank/DDBJ whole genome shotgun (WGS) entry which is preliminary data.</text>
</comment>
<organism evidence="2 3">
    <name type="scientific">Arthrobacter psychrolactophilus</name>
    <dbReference type="NCBI Taxonomy" id="92442"/>
    <lineage>
        <taxon>Bacteria</taxon>
        <taxon>Bacillati</taxon>
        <taxon>Actinomycetota</taxon>
        <taxon>Actinomycetes</taxon>
        <taxon>Micrococcales</taxon>
        <taxon>Micrococcaceae</taxon>
        <taxon>Arthrobacter</taxon>
    </lineage>
</organism>
<evidence type="ECO:0000313" key="3">
    <source>
        <dbReference type="Proteomes" id="UP000247980"/>
    </source>
</evidence>
<name>A0A2V5IZN7_9MICC</name>
<evidence type="ECO:0008006" key="4">
    <source>
        <dbReference type="Google" id="ProtNLM"/>
    </source>
</evidence>
<dbReference type="AlphaFoldDB" id="A0A2V5IZN7"/>
<feature type="transmembrane region" description="Helical" evidence="1">
    <location>
        <begin position="383"/>
        <end position="400"/>
    </location>
</feature>
<proteinExistence type="predicted"/>